<name>G0EFU6_PYRF1</name>
<gene>
    <name evidence="1" type="ordered locus">Pyrfu_1184</name>
</gene>
<evidence type="ECO:0000313" key="1">
    <source>
        <dbReference type="EMBL" id="AEM39047.1"/>
    </source>
</evidence>
<dbReference type="HOGENOM" id="CLU_2968594_0_0_2"/>
<reference evidence="1 2" key="1">
    <citation type="journal article" date="2011" name="Stand. Genomic Sci.">
        <title>Complete genome sequence of the hyperthermophilic chemolithoautotroph Pyrolobus fumarii type strain (1A).</title>
        <authorList>
            <person name="Anderson I."/>
            <person name="Goker M."/>
            <person name="Nolan M."/>
            <person name="Lucas S."/>
            <person name="Hammon N."/>
            <person name="Deshpande S."/>
            <person name="Cheng J.F."/>
            <person name="Tapia R."/>
            <person name="Han C."/>
            <person name="Goodwin L."/>
            <person name="Pitluck S."/>
            <person name="Huntemann M."/>
            <person name="Liolios K."/>
            <person name="Ivanova N."/>
            <person name="Pagani I."/>
            <person name="Mavromatis K."/>
            <person name="Ovchinikova G."/>
            <person name="Pati A."/>
            <person name="Chen A."/>
            <person name="Palaniappan K."/>
            <person name="Land M."/>
            <person name="Hauser L."/>
            <person name="Brambilla E.M."/>
            <person name="Huber H."/>
            <person name="Yasawong M."/>
            <person name="Rohde M."/>
            <person name="Spring S."/>
            <person name="Abt B."/>
            <person name="Sikorski J."/>
            <person name="Wirth R."/>
            <person name="Detter J.C."/>
            <person name="Woyke T."/>
            <person name="Bristow J."/>
            <person name="Eisen J.A."/>
            <person name="Markowitz V."/>
            <person name="Hugenholtz P."/>
            <person name="Kyrpides N.C."/>
            <person name="Klenk H.P."/>
            <person name="Lapidus A."/>
        </authorList>
    </citation>
    <scope>NUCLEOTIDE SEQUENCE [LARGE SCALE GENOMIC DNA]</scope>
    <source>
        <strain evidence="2">DSM 11204 / 1A</strain>
    </source>
</reference>
<dbReference type="AlphaFoldDB" id="G0EFU6"/>
<keyword evidence="2" id="KW-1185">Reference proteome</keyword>
<organism evidence="1 2">
    <name type="scientific">Pyrolobus fumarii (strain DSM 11204 / 1A)</name>
    <dbReference type="NCBI Taxonomy" id="694429"/>
    <lineage>
        <taxon>Archaea</taxon>
        <taxon>Thermoproteota</taxon>
        <taxon>Thermoprotei</taxon>
        <taxon>Desulfurococcales</taxon>
        <taxon>Pyrodictiaceae</taxon>
        <taxon>Pyrolobus</taxon>
    </lineage>
</organism>
<dbReference type="KEGG" id="pfm:Pyrfu_1184"/>
<dbReference type="Proteomes" id="UP000001037">
    <property type="component" value="Chromosome"/>
</dbReference>
<dbReference type="InParanoid" id="G0EFU6"/>
<sequence length="58" mass="5627">MVVVDASLGVSRAPRGSAGEGGGWAVETGVTVYGALRVAPVAGEEPSLASSPGRHPPG</sequence>
<accession>G0EFU6</accession>
<evidence type="ECO:0000313" key="2">
    <source>
        <dbReference type="Proteomes" id="UP000001037"/>
    </source>
</evidence>
<protein>
    <submittedName>
        <fullName evidence="1">Uncharacterized protein</fullName>
    </submittedName>
</protein>
<dbReference type="EMBL" id="CP002838">
    <property type="protein sequence ID" value="AEM39047.1"/>
    <property type="molecule type" value="Genomic_DNA"/>
</dbReference>
<proteinExistence type="predicted"/>
<dbReference type="STRING" id="694429.Pyrfu_1184"/>